<gene>
    <name evidence="2" type="ORF">X928_04700</name>
</gene>
<evidence type="ECO:0000313" key="2">
    <source>
        <dbReference type="EMBL" id="PNS00581.1"/>
    </source>
</evidence>
<keyword evidence="3" id="KW-1185">Reference proteome</keyword>
<name>A0A2K1PCN5_9BACT</name>
<dbReference type="OrthoDB" id="10002361at2"/>
<dbReference type="RefSeq" id="WP_103078685.1">
    <property type="nucleotide sequence ID" value="NZ_AZRM01000023.1"/>
</dbReference>
<reference evidence="2 3" key="1">
    <citation type="submission" date="2013-12" db="EMBL/GenBank/DDBJ databases">
        <title>Comparative genomics of Petrotoga isolates.</title>
        <authorList>
            <person name="Nesbo C.L."/>
            <person name="Charchuk R."/>
            <person name="Chow K."/>
        </authorList>
    </citation>
    <scope>NUCLEOTIDE SEQUENCE [LARGE SCALE GENOMIC DNA]</scope>
    <source>
        <strain evidence="2 3">DSM 10691</strain>
    </source>
</reference>
<dbReference type="Proteomes" id="UP000236199">
    <property type="component" value="Unassembled WGS sequence"/>
</dbReference>
<feature type="compositionally biased region" description="Polar residues" evidence="1">
    <location>
        <begin position="14"/>
        <end position="26"/>
    </location>
</feature>
<organism evidence="2 3">
    <name type="scientific">Petrotoga miotherma DSM 10691</name>
    <dbReference type="NCBI Taxonomy" id="1434326"/>
    <lineage>
        <taxon>Bacteria</taxon>
        <taxon>Thermotogati</taxon>
        <taxon>Thermotogota</taxon>
        <taxon>Thermotogae</taxon>
        <taxon>Petrotogales</taxon>
        <taxon>Petrotogaceae</taxon>
        <taxon>Petrotoga</taxon>
    </lineage>
</organism>
<feature type="region of interest" description="Disordered" evidence="1">
    <location>
        <begin position="1"/>
        <end position="26"/>
    </location>
</feature>
<sequence>MSKSPKKKKENEVGEQSMSKDSYSTTQVTSIQQKIQQEKEYLLSVLNFDEHLREQVEEMFNINLKGFPAGEEPMIFCTAVFKIGNAELAMSKLEKLSDVWLVDINEERAYYIWTRPYPKGHWNPISKTPGARQIIGEVQVNFDNTLTLETKTKSWITQLIHLMIGVLGEDIRLINLEFESPSDLLKKAIDQKE</sequence>
<evidence type="ECO:0000313" key="3">
    <source>
        <dbReference type="Proteomes" id="UP000236199"/>
    </source>
</evidence>
<comment type="caution">
    <text evidence="2">The sequence shown here is derived from an EMBL/GenBank/DDBJ whole genome shotgun (WGS) entry which is preliminary data.</text>
</comment>
<protein>
    <submittedName>
        <fullName evidence="2">Uncharacterized protein</fullName>
    </submittedName>
</protein>
<proteinExistence type="predicted"/>
<dbReference type="AlphaFoldDB" id="A0A2K1PCN5"/>
<dbReference type="EMBL" id="AZRM01000023">
    <property type="protein sequence ID" value="PNS00581.1"/>
    <property type="molecule type" value="Genomic_DNA"/>
</dbReference>
<accession>A0A2K1PCN5</accession>
<evidence type="ECO:0000256" key="1">
    <source>
        <dbReference type="SAM" id="MobiDB-lite"/>
    </source>
</evidence>